<feature type="region of interest" description="Disordered" evidence="7">
    <location>
        <begin position="161"/>
        <end position="180"/>
    </location>
</feature>
<keyword evidence="4" id="KW-0677">Repeat</keyword>
<dbReference type="InterPro" id="IPR005170">
    <property type="entry name" value="Transptr-assoc_dom"/>
</dbReference>
<dbReference type="InterPro" id="IPR000644">
    <property type="entry name" value="CBS_dom"/>
</dbReference>
<sequence length="465" mass="51808">MSVTSIILAVSLCVISLGLLWFSLIMASSESAISRVTRSNLNNLILEVRTNEESDFVRKKTLARIRHAQNIIIHRHRAAVTCTFWRVVSNVLIGALIATAAGVFGVRIWLQITIGLIFALISAGIAALISPRSSNQQSVTILLNYAPFIARAMHLMPRVAAERSERNQSRPTLSDDEELEQIHHEQARSTIDRLIEAHMFDPEISEMLRNVLILTDTLTREIMVPRTDMFSLEKSTTLTDMLKDCSRSGFSRVPVTGETIDDLRGIAYLKDAVRATAFNPAAGERTIDTIMREPMLVPESKPVDDLFHDMQTKRQHVAIVVDEYGGIAGMVTIEDALEQIVGEMEDEHDKVQRHEPERMANGGWRVPARTSITDIEELFEIDLDENDVDTAYGLLTKALGRVPIVGSSAQTRGLELKAIDSAGRRKKVSTIEIQRIADTMADTIEKNETSSDDNAPQERVTKEAQ</sequence>
<keyword evidence="5 6" id="KW-0129">CBS domain</keyword>
<evidence type="ECO:0000256" key="4">
    <source>
        <dbReference type="ARBA" id="ARBA00022737"/>
    </source>
</evidence>
<reference evidence="10 11" key="1">
    <citation type="submission" date="2017-12" db="EMBL/GenBank/DDBJ databases">
        <title>Phylogenetic diversity of female urinary microbiome.</title>
        <authorList>
            <person name="Thomas-White K."/>
            <person name="Wolfe A.J."/>
        </authorList>
    </citation>
    <scope>NUCLEOTIDE SEQUENCE [LARGE SCALE GENOMIC DNA]</scope>
    <source>
        <strain evidence="10 11">UMB0064</strain>
    </source>
</reference>
<keyword evidence="8" id="KW-0812">Transmembrane</keyword>
<feature type="region of interest" description="Disordered" evidence="7">
    <location>
        <begin position="441"/>
        <end position="465"/>
    </location>
</feature>
<evidence type="ECO:0000256" key="7">
    <source>
        <dbReference type="SAM" id="MobiDB-lite"/>
    </source>
</evidence>
<accession>A0A2I1M761</accession>
<feature type="domain" description="CBS" evidence="9">
    <location>
        <begin position="290"/>
        <end position="347"/>
    </location>
</feature>
<keyword evidence="3" id="KW-1003">Cell membrane</keyword>
<evidence type="ECO:0000313" key="11">
    <source>
        <dbReference type="Proteomes" id="UP000242263"/>
    </source>
</evidence>
<proteinExistence type="inferred from homology"/>
<feature type="transmembrane region" description="Helical" evidence="8">
    <location>
        <begin position="6"/>
        <end position="27"/>
    </location>
</feature>
<dbReference type="Proteomes" id="UP000242263">
    <property type="component" value="Unassembled WGS sequence"/>
</dbReference>
<dbReference type="SMART" id="SM01091">
    <property type="entry name" value="CorC_HlyC"/>
    <property type="match status" value="1"/>
</dbReference>
<comment type="similarity">
    <text evidence="2">Belongs to the UPF0053 family.</text>
</comment>
<dbReference type="Gene3D" id="3.10.580.10">
    <property type="entry name" value="CBS-domain"/>
    <property type="match status" value="1"/>
</dbReference>
<evidence type="ECO:0000256" key="8">
    <source>
        <dbReference type="SAM" id="Phobius"/>
    </source>
</evidence>
<dbReference type="PANTHER" id="PTHR22777:SF32">
    <property type="entry name" value="UPF0053 INNER MEMBRANE PROTEIN YFJD"/>
    <property type="match status" value="1"/>
</dbReference>
<dbReference type="PROSITE" id="PS51371">
    <property type="entry name" value="CBS"/>
    <property type="match status" value="2"/>
</dbReference>
<evidence type="ECO:0000256" key="3">
    <source>
        <dbReference type="ARBA" id="ARBA00022475"/>
    </source>
</evidence>
<evidence type="ECO:0000256" key="2">
    <source>
        <dbReference type="ARBA" id="ARBA00006337"/>
    </source>
</evidence>
<dbReference type="InterPro" id="IPR016169">
    <property type="entry name" value="FAD-bd_PCMH_sub2"/>
</dbReference>
<dbReference type="InterPro" id="IPR046342">
    <property type="entry name" value="CBS_dom_sf"/>
</dbReference>
<keyword evidence="8" id="KW-1133">Transmembrane helix</keyword>
<dbReference type="PANTHER" id="PTHR22777">
    <property type="entry name" value="HEMOLYSIN-RELATED"/>
    <property type="match status" value="1"/>
</dbReference>
<dbReference type="CDD" id="cd04590">
    <property type="entry name" value="CBS_pair_CorC_HlyC_assoc"/>
    <property type="match status" value="1"/>
</dbReference>
<dbReference type="GO" id="GO:0005886">
    <property type="term" value="C:plasma membrane"/>
    <property type="evidence" value="ECO:0007669"/>
    <property type="project" value="UniProtKB-SubCell"/>
</dbReference>
<dbReference type="SUPFAM" id="SSF56176">
    <property type="entry name" value="FAD-binding/transporter-associated domain-like"/>
    <property type="match status" value="1"/>
</dbReference>
<comment type="subcellular location">
    <subcellularLocation>
        <location evidence="1">Cell membrane</location>
        <topology evidence="1">Multi-pass membrane protein</topology>
    </subcellularLocation>
</comment>
<feature type="transmembrane region" description="Helical" evidence="8">
    <location>
        <begin position="83"/>
        <end position="102"/>
    </location>
</feature>
<keyword evidence="8" id="KW-0472">Membrane</keyword>
<dbReference type="InterPro" id="IPR036318">
    <property type="entry name" value="FAD-bd_PCMH-like_sf"/>
</dbReference>
<dbReference type="SUPFAM" id="SSF54631">
    <property type="entry name" value="CBS-domain pair"/>
    <property type="match status" value="1"/>
</dbReference>
<evidence type="ECO:0000259" key="9">
    <source>
        <dbReference type="PROSITE" id="PS51371"/>
    </source>
</evidence>
<evidence type="ECO:0000256" key="1">
    <source>
        <dbReference type="ARBA" id="ARBA00004651"/>
    </source>
</evidence>
<dbReference type="Pfam" id="PF03471">
    <property type="entry name" value="CorC_HlyC"/>
    <property type="match status" value="1"/>
</dbReference>
<protein>
    <submittedName>
        <fullName evidence="10">HlyC/CorC family transporter</fullName>
    </submittedName>
</protein>
<evidence type="ECO:0000256" key="5">
    <source>
        <dbReference type="ARBA" id="ARBA00023122"/>
    </source>
</evidence>
<dbReference type="SMART" id="SM00116">
    <property type="entry name" value="CBS"/>
    <property type="match status" value="2"/>
</dbReference>
<dbReference type="InterPro" id="IPR044751">
    <property type="entry name" value="Ion_transp-like_CBS"/>
</dbReference>
<evidence type="ECO:0000256" key="6">
    <source>
        <dbReference type="PROSITE-ProRule" id="PRU00703"/>
    </source>
</evidence>
<dbReference type="GO" id="GO:0050660">
    <property type="term" value="F:flavin adenine dinucleotide binding"/>
    <property type="evidence" value="ECO:0007669"/>
    <property type="project" value="InterPro"/>
</dbReference>
<comment type="caution">
    <text evidence="10">The sequence shown here is derived from an EMBL/GenBank/DDBJ whole genome shotgun (WGS) entry which is preliminary data.</text>
</comment>
<feature type="transmembrane region" description="Helical" evidence="8">
    <location>
        <begin position="108"/>
        <end position="129"/>
    </location>
</feature>
<organism evidence="10 11">
    <name type="scientific">Alloscardovia omnicolens</name>
    <dbReference type="NCBI Taxonomy" id="419015"/>
    <lineage>
        <taxon>Bacteria</taxon>
        <taxon>Bacillati</taxon>
        <taxon>Actinomycetota</taxon>
        <taxon>Actinomycetes</taxon>
        <taxon>Bifidobacteriales</taxon>
        <taxon>Bifidobacteriaceae</taxon>
        <taxon>Alloscardovia</taxon>
    </lineage>
</organism>
<dbReference type="EMBL" id="PKGU01000001">
    <property type="protein sequence ID" value="PKZ15972.1"/>
    <property type="molecule type" value="Genomic_DNA"/>
</dbReference>
<dbReference type="Gene3D" id="3.30.465.10">
    <property type="match status" value="1"/>
</dbReference>
<evidence type="ECO:0000313" key="10">
    <source>
        <dbReference type="EMBL" id="PKZ15972.1"/>
    </source>
</evidence>
<dbReference type="GeneID" id="35867881"/>
<dbReference type="FunFam" id="3.10.580.10:FF:000002">
    <property type="entry name" value="Magnesium/cobalt efflux protein CorC"/>
    <property type="match status" value="1"/>
</dbReference>
<dbReference type="RefSeq" id="WP_022857364.1">
    <property type="nucleotide sequence ID" value="NZ_CBDEIH010000075.1"/>
</dbReference>
<feature type="domain" description="CBS" evidence="9">
    <location>
        <begin position="223"/>
        <end position="283"/>
    </location>
</feature>
<dbReference type="AlphaFoldDB" id="A0A2I1M761"/>
<dbReference type="Pfam" id="PF00571">
    <property type="entry name" value="CBS"/>
    <property type="match status" value="2"/>
</dbReference>
<gene>
    <name evidence="10" type="ORF">CYJ32_00555</name>
</gene>
<name>A0A2I1M761_9BIFI</name>